<dbReference type="PROSITE" id="PS50177">
    <property type="entry name" value="NTF2_DOMAIN"/>
    <property type="match status" value="1"/>
</dbReference>
<dbReference type="OrthoDB" id="339151at2759"/>
<proteinExistence type="predicted"/>
<dbReference type="CDD" id="cd00780">
    <property type="entry name" value="NTF2"/>
    <property type="match status" value="1"/>
</dbReference>
<dbReference type="GO" id="GO:1990904">
    <property type="term" value="C:ribonucleoprotein complex"/>
    <property type="evidence" value="ECO:0007669"/>
    <property type="project" value="TreeGrafter"/>
</dbReference>
<name>A0A0G4FSP8_VITBC</name>
<feature type="compositionally biased region" description="Gly residues" evidence="2">
    <location>
        <begin position="408"/>
        <end position="440"/>
    </location>
</feature>
<protein>
    <recommendedName>
        <fullName evidence="3">NTF2 domain-containing protein</fullName>
    </recommendedName>
</protein>
<dbReference type="PANTHER" id="PTHR10693">
    <property type="entry name" value="RAS GTPASE-ACTIVATING PROTEIN-BINDING PROTEIN"/>
    <property type="match status" value="1"/>
</dbReference>
<dbReference type="PANTHER" id="PTHR10693:SF20">
    <property type="entry name" value="AT27578P"/>
    <property type="match status" value="1"/>
</dbReference>
<dbReference type="OMA" id="ENKVTTQ"/>
<evidence type="ECO:0000259" key="3">
    <source>
        <dbReference type="PROSITE" id="PS50177"/>
    </source>
</evidence>
<feature type="compositionally biased region" description="Gly residues" evidence="2">
    <location>
        <begin position="449"/>
        <end position="468"/>
    </location>
</feature>
<keyword evidence="5" id="KW-1185">Reference proteome</keyword>
<accession>A0A0G4FSP8</accession>
<feature type="domain" description="NTF2" evidence="3">
    <location>
        <begin position="9"/>
        <end position="138"/>
    </location>
</feature>
<evidence type="ECO:0000313" key="4">
    <source>
        <dbReference type="EMBL" id="CEM17738.1"/>
    </source>
</evidence>
<dbReference type="InterPro" id="IPR002075">
    <property type="entry name" value="NTF2_dom"/>
</dbReference>
<reference evidence="4 5" key="1">
    <citation type="submission" date="2014-11" db="EMBL/GenBank/DDBJ databases">
        <authorList>
            <person name="Zhu J."/>
            <person name="Qi W."/>
            <person name="Song R."/>
        </authorList>
    </citation>
    <scope>NUCLEOTIDE SEQUENCE [LARGE SCALE GENOMIC DNA]</scope>
</reference>
<dbReference type="EMBL" id="CDMY01000495">
    <property type="protein sequence ID" value="CEM17738.1"/>
    <property type="molecule type" value="Genomic_DNA"/>
</dbReference>
<keyword evidence="1" id="KW-0694">RNA-binding</keyword>
<dbReference type="Gene3D" id="3.10.450.50">
    <property type="match status" value="1"/>
</dbReference>
<dbReference type="STRING" id="1169540.A0A0G4FSP8"/>
<sequence length="527" mass="56276">MDTPSVQFIAEEFLKAYYSTMNERPEEIYKFYKTESTMERTVENSGGDTRTARGQKEINDLIMCDGFLKSHVKTTIKTFNAQHADSRHSRYVVINLTGVMWSNDDSLEAKRFVQMVILNSSDFNQSTSWYVHNDWFCFLQSDDDVFQAKEQPANGQHPATTPNEPQPIAPLAAQQAQQQGNDYVRPQAPVPVPPTEKTMADLNKQLQQTNNGTVDVGTPMAAAQAGGGLRHVNADSRPAENNHVQRPVGRGAMVTPSGGPNPPPPKRPSVAKQGSGEEEFPVIPPDPESWAGKVTTGMGKVPPPKQVGYALPPTSSGAAADDGLEQTKEVWIERLPGGMTQEEVKKAITTQLNGKGVCTKAYPEVNGGLIIELDKHETVKALLEKGVFFQGRRFRAVMRRPTAPPPRGGGMGGRGAMGPRGGGGRGGMRGGGYQGGGGGMDNEYDANRGGRGGGGRGGRGMRGRGGFRGSDMPFRGGRGGRGRGIPPIGFGEFPPGGVDDDTWDDPEDNKRGNGGAGGGGGGNGEDW</sequence>
<dbReference type="InterPro" id="IPR032710">
    <property type="entry name" value="NTF2-like_dom_sf"/>
</dbReference>
<dbReference type="SUPFAM" id="SSF54427">
    <property type="entry name" value="NTF2-like"/>
    <property type="match status" value="1"/>
</dbReference>
<dbReference type="VEuPathDB" id="CryptoDB:Vbra_16106"/>
<dbReference type="InterPro" id="IPR039539">
    <property type="entry name" value="Ras_GTPase_bind_prot"/>
</dbReference>
<feature type="compositionally biased region" description="Low complexity" evidence="2">
    <location>
        <begin position="484"/>
        <end position="497"/>
    </location>
</feature>
<dbReference type="InParanoid" id="A0A0G4FSP8"/>
<dbReference type="GO" id="GO:0003729">
    <property type="term" value="F:mRNA binding"/>
    <property type="evidence" value="ECO:0007669"/>
    <property type="project" value="TreeGrafter"/>
</dbReference>
<evidence type="ECO:0000256" key="2">
    <source>
        <dbReference type="SAM" id="MobiDB-lite"/>
    </source>
</evidence>
<dbReference type="Proteomes" id="UP000041254">
    <property type="component" value="Unassembled WGS sequence"/>
</dbReference>
<feature type="region of interest" description="Disordered" evidence="2">
    <location>
        <begin position="224"/>
        <end position="289"/>
    </location>
</feature>
<organism evidence="4 5">
    <name type="scientific">Vitrella brassicaformis (strain CCMP3155)</name>
    <dbReference type="NCBI Taxonomy" id="1169540"/>
    <lineage>
        <taxon>Eukaryota</taxon>
        <taxon>Sar</taxon>
        <taxon>Alveolata</taxon>
        <taxon>Colpodellida</taxon>
        <taxon>Vitrellaceae</taxon>
        <taxon>Vitrella</taxon>
    </lineage>
</organism>
<feature type="compositionally biased region" description="Gly residues" evidence="2">
    <location>
        <begin position="512"/>
        <end position="527"/>
    </location>
</feature>
<feature type="region of interest" description="Disordered" evidence="2">
    <location>
        <begin position="399"/>
        <end position="527"/>
    </location>
</feature>
<dbReference type="InterPro" id="IPR018222">
    <property type="entry name" value="Nuclear_transport_factor_2_euk"/>
</dbReference>
<dbReference type="GO" id="GO:0005829">
    <property type="term" value="C:cytosol"/>
    <property type="evidence" value="ECO:0007669"/>
    <property type="project" value="TreeGrafter"/>
</dbReference>
<gene>
    <name evidence="4" type="ORF">Vbra_16106</name>
</gene>
<dbReference type="AlphaFoldDB" id="A0A0G4FSP8"/>
<evidence type="ECO:0000256" key="1">
    <source>
        <dbReference type="ARBA" id="ARBA00022884"/>
    </source>
</evidence>
<evidence type="ECO:0000313" key="5">
    <source>
        <dbReference type="Proteomes" id="UP000041254"/>
    </source>
</evidence>
<dbReference type="Pfam" id="PF02136">
    <property type="entry name" value="NTF2"/>
    <property type="match status" value="1"/>
</dbReference>
<feature type="compositionally biased region" description="Acidic residues" evidence="2">
    <location>
        <begin position="498"/>
        <end position="507"/>
    </location>
</feature>